<dbReference type="InterPro" id="IPR033558">
    <property type="entry name" value="IFT25"/>
</dbReference>
<accession>A0A1W0A2P2</accession>
<protein>
    <recommendedName>
        <fullName evidence="3">SUN domain-containing protein</fullName>
    </recommendedName>
</protein>
<dbReference type="Proteomes" id="UP000243217">
    <property type="component" value="Unassembled WGS sequence"/>
</dbReference>
<dbReference type="AlphaFoldDB" id="A0A1W0A2P2"/>
<dbReference type="InterPro" id="IPR008979">
    <property type="entry name" value="Galactose-bd-like_sf"/>
</dbReference>
<evidence type="ECO:0000313" key="2">
    <source>
        <dbReference type="Proteomes" id="UP000243217"/>
    </source>
</evidence>
<dbReference type="PANTHER" id="PTHR33906:SF1">
    <property type="entry name" value="INTRAFLAGELLAR TRANSPORT PROTEIN 25 HOMOLOG"/>
    <property type="match status" value="1"/>
</dbReference>
<comment type="caution">
    <text evidence="1">The sequence shown here is derived from an EMBL/GenBank/DDBJ whole genome shotgun (WGS) entry which is preliminary data.</text>
</comment>
<dbReference type="OrthoDB" id="271080at2759"/>
<name>A0A1W0A2P2_9STRA</name>
<gene>
    <name evidence="1" type="ORF">THRCLA_03223</name>
</gene>
<dbReference type="Gene3D" id="2.60.120.260">
    <property type="entry name" value="Galactose-binding domain-like"/>
    <property type="match status" value="1"/>
</dbReference>
<dbReference type="GO" id="GO:0005929">
    <property type="term" value="C:cilium"/>
    <property type="evidence" value="ECO:0007669"/>
    <property type="project" value="TreeGrafter"/>
</dbReference>
<reference evidence="1 2" key="1">
    <citation type="journal article" date="2014" name="Genome Biol. Evol.">
        <title>The secreted proteins of Achlya hypogyna and Thraustotheca clavata identify the ancestral oomycete secretome and reveal gene acquisitions by horizontal gene transfer.</title>
        <authorList>
            <person name="Misner I."/>
            <person name="Blouin N."/>
            <person name="Leonard G."/>
            <person name="Richards T.A."/>
            <person name="Lane C.E."/>
        </authorList>
    </citation>
    <scope>NUCLEOTIDE SEQUENCE [LARGE SCALE GENOMIC DNA]</scope>
    <source>
        <strain evidence="1 2">ATCC 34112</strain>
    </source>
</reference>
<sequence length="243" mass="27464">MEEPETIALQSQITELNRLLFTTSDEAKRRALEQQILVLEEEQIALRKTLQDEREMKAAARITTVRPASARPRRTTLKPVIEDSEVPSSQLTAELARRHFINVILLQNELVRDVVSPSQDPLHPPTAVLEASMQSQWMSTGMFPQLLKLTMRETVYIASIEVTSALVKQMSVHCSHSRSVVNPEPIVVTLPPPASTQVEKVSHKFKFEGDAIEAIEIRILSGYDHFCFVYHVKVKVDDNVKSN</sequence>
<dbReference type="PANTHER" id="PTHR33906">
    <property type="entry name" value="INTRAFLAGELLAR TRANSPORT PROTEIN 25 HOMOLOG"/>
    <property type="match status" value="1"/>
</dbReference>
<dbReference type="EMBL" id="JNBS01000596">
    <property type="protein sequence ID" value="OQS04556.1"/>
    <property type="molecule type" value="Genomic_DNA"/>
</dbReference>
<evidence type="ECO:0000313" key="1">
    <source>
        <dbReference type="EMBL" id="OQS04556.1"/>
    </source>
</evidence>
<keyword evidence="2" id="KW-1185">Reference proteome</keyword>
<dbReference type="GO" id="GO:0030992">
    <property type="term" value="C:intraciliary transport particle B"/>
    <property type="evidence" value="ECO:0007669"/>
    <property type="project" value="InterPro"/>
</dbReference>
<dbReference type="SUPFAM" id="SSF49785">
    <property type="entry name" value="Galactose-binding domain-like"/>
    <property type="match status" value="1"/>
</dbReference>
<dbReference type="GO" id="GO:0042073">
    <property type="term" value="P:intraciliary transport"/>
    <property type="evidence" value="ECO:0007669"/>
    <property type="project" value="InterPro"/>
</dbReference>
<proteinExistence type="predicted"/>
<evidence type="ECO:0008006" key="3">
    <source>
        <dbReference type="Google" id="ProtNLM"/>
    </source>
</evidence>
<organism evidence="1 2">
    <name type="scientific">Thraustotheca clavata</name>
    <dbReference type="NCBI Taxonomy" id="74557"/>
    <lineage>
        <taxon>Eukaryota</taxon>
        <taxon>Sar</taxon>
        <taxon>Stramenopiles</taxon>
        <taxon>Oomycota</taxon>
        <taxon>Saprolegniomycetes</taxon>
        <taxon>Saprolegniales</taxon>
        <taxon>Achlyaceae</taxon>
        <taxon>Thraustotheca</taxon>
    </lineage>
</organism>